<organism evidence="3">
    <name type="scientific">marine metagenome</name>
    <dbReference type="NCBI Taxonomy" id="408172"/>
    <lineage>
        <taxon>unclassified sequences</taxon>
        <taxon>metagenomes</taxon>
        <taxon>ecological metagenomes</taxon>
    </lineage>
</organism>
<evidence type="ECO:0000313" key="3">
    <source>
        <dbReference type="EMBL" id="SVA57723.1"/>
    </source>
</evidence>
<accession>A0A381X0H5</accession>
<dbReference type="InterPro" id="IPR028082">
    <property type="entry name" value="Peripla_BP_I"/>
</dbReference>
<dbReference type="CDD" id="cd06343">
    <property type="entry name" value="PBP1_ABC_ligand_binding-like"/>
    <property type="match status" value="1"/>
</dbReference>
<proteinExistence type="predicted"/>
<dbReference type="PANTHER" id="PTHR47235:SF1">
    <property type="entry name" value="BLR6548 PROTEIN"/>
    <property type="match status" value="1"/>
</dbReference>
<dbReference type="Pfam" id="PF13458">
    <property type="entry name" value="Peripla_BP_6"/>
    <property type="match status" value="1"/>
</dbReference>
<dbReference type="EMBL" id="UINC01013343">
    <property type="protein sequence ID" value="SVA57723.1"/>
    <property type="molecule type" value="Genomic_DNA"/>
</dbReference>
<reference evidence="3" key="1">
    <citation type="submission" date="2018-05" db="EMBL/GenBank/DDBJ databases">
        <authorList>
            <person name="Lanie J.A."/>
            <person name="Ng W.-L."/>
            <person name="Kazmierczak K.M."/>
            <person name="Andrzejewski T.M."/>
            <person name="Davidsen T.M."/>
            <person name="Wayne K.J."/>
            <person name="Tettelin H."/>
            <person name="Glass J.I."/>
            <person name="Rusch D."/>
            <person name="Podicherti R."/>
            <person name="Tsui H.-C.T."/>
            <person name="Winkler M.E."/>
        </authorList>
    </citation>
    <scope>NUCLEOTIDE SEQUENCE</scope>
</reference>
<dbReference type="AlphaFoldDB" id="A0A381X0H5"/>
<dbReference type="Gene3D" id="3.40.50.2300">
    <property type="match status" value="2"/>
</dbReference>
<sequence length="404" mass="44432">MGKTLKLTSGMAVAFVAGMGVAVAGNAPGVTDTEIKIGNTNPYSGPASVYSTIGKSIGACWKQVNAEGGINGRKIKWISYDDGYSPPKTKEQIRRLVEKDKVALTFQTLGTPTNSAIHKYMNKKKVPHLFVATGATKWGQPKKFPWTMGFQPNYQTIGRIFGNYILQNHPNSKVAVLYQNDDYGKDYVIGVKDAMGDKYAKQVVKEETYEVTDPTVASQIISLKNSGADVMVNISIPKFAAQAIKKMDAIGWKPVHLLNDVAATIKATYTPAGLEKSKGIISVTYLKDPNDPEWKNDPEMNEWRAFMAKYYPKGDADNAFNVYGWSVCSLMIDTLKRAGNDLSRENIMKQAASFKKFRVRGLLPGIMANTGPADFYPVEQMQMTKFDGKGNVRFGPTISAETSK</sequence>
<evidence type="ECO:0000256" key="1">
    <source>
        <dbReference type="ARBA" id="ARBA00022729"/>
    </source>
</evidence>
<evidence type="ECO:0000259" key="2">
    <source>
        <dbReference type="Pfam" id="PF13458"/>
    </source>
</evidence>
<dbReference type="PANTHER" id="PTHR47235">
    <property type="entry name" value="BLR6548 PROTEIN"/>
    <property type="match status" value="1"/>
</dbReference>
<dbReference type="InterPro" id="IPR028081">
    <property type="entry name" value="Leu-bd"/>
</dbReference>
<keyword evidence="1" id="KW-0732">Signal</keyword>
<name>A0A381X0H5_9ZZZZ</name>
<feature type="domain" description="Leucine-binding protein" evidence="2">
    <location>
        <begin position="34"/>
        <end position="389"/>
    </location>
</feature>
<protein>
    <recommendedName>
        <fullName evidence="2">Leucine-binding protein domain-containing protein</fullName>
    </recommendedName>
</protein>
<dbReference type="SUPFAM" id="SSF53822">
    <property type="entry name" value="Periplasmic binding protein-like I"/>
    <property type="match status" value="1"/>
</dbReference>
<gene>
    <name evidence="3" type="ORF">METZ01_LOCUS110577</name>
</gene>